<dbReference type="AlphaFoldDB" id="A0A1H2LKU8"/>
<dbReference type="EMBL" id="LT629799">
    <property type="protein sequence ID" value="SDU81434.1"/>
    <property type="molecule type" value="Genomic_DNA"/>
</dbReference>
<keyword evidence="5" id="KW-1185">Reference proteome</keyword>
<dbReference type="Proteomes" id="UP000198825">
    <property type="component" value="Chromosome I"/>
</dbReference>
<dbReference type="STRING" id="546874.SAMN04488544_0393"/>
<dbReference type="OrthoDB" id="3831278at2"/>
<name>A0A1H2LKU8_9ACTN</name>
<keyword evidence="2" id="KW-0812">Transmembrane</keyword>
<evidence type="ECO:0000256" key="1">
    <source>
        <dbReference type="SAM" id="MobiDB-lite"/>
    </source>
</evidence>
<organism evidence="4 5">
    <name type="scientific">Microlunatus sagamiharensis</name>
    <dbReference type="NCBI Taxonomy" id="546874"/>
    <lineage>
        <taxon>Bacteria</taxon>
        <taxon>Bacillati</taxon>
        <taxon>Actinomycetota</taxon>
        <taxon>Actinomycetes</taxon>
        <taxon>Propionibacteriales</taxon>
        <taxon>Propionibacteriaceae</taxon>
        <taxon>Microlunatus</taxon>
    </lineage>
</organism>
<dbReference type="InterPro" id="IPR025637">
    <property type="entry name" value="DUF4333"/>
</dbReference>
<reference evidence="5" key="1">
    <citation type="submission" date="2016-10" db="EMBL/GenBank/DDBJ databases">
        <authorList>
            <person name="Varghese N."/>
            <person name="Submissions S."/>
        </authorList>
    </citation>
    <scope>NUCLEOTIDE SEQUENCE [LARGE SCALE GENOMIC DNA]</scope>
    <source>
        <strain evidence="5">DSM 21743</strain>
    </source>
</reference>
<evidence type="ECO:0000259" key="3">
    <source>
        <dbReference type="Pfam" id="PF14230"/>
    </source>
</evidence>
<dbReference type="Pfam" id="PF14230">
    <property type="entry name" value="DUF4333"/>
    <property type="match status" value="1"/>
</dbReference>
<feature type="transmembrane region" description="Helical" evidence="2">
    <location>
        <begin position="61"/>
        <end position="90"/>
    </location>
</feature>
<evidence type="ECO:0000313" key="4">
    <source>
        <dbReference type="EMBL" id="SDU81434.1"/>
    </source>
</evidence>
<sequence>MSHDHPSPWSPSGHQQGWPPAPQPVPQPTYAPQPPPQPLVAPAAAPPIEVRLTGRPGQGRGLAITGVVLGGLGLLAGGVALVAALALGFLGGPGPGTYGLRGTVSPNGGALTGTVLADEVSRTITDDGGEPDDVTCPATVKVAQDVTAVCHGTDYGDDVTFVVFFEDDRGAFTLLEV</sequence>
<feature type="region of interest" description="Disordered" evidence="1">
    <location>
        <begin position="1"/>
        <end position="42"/>
    </location>
</feature>
<proteinExistence type="predicted"/>
<keyword evidence="2" id="KW-1133">Transmembrane helix</keyword>
<evidence type="ECO:0000313" key="5">
    <source>
        <dbReference type="Proteomes" id="UP000198825"/>
    </source>
</evidence>
<dbReference type="RefSeq" id="WP_091072908.1">
    <property type="nucleotide sequence ID" value="NZ_LT629799.1"/>
</dbReference>
<keyword evidence="2" id="KW-0472">Membrane</keyword>
<gene>
    <name evidence="4" type="ORF">SAMN04488544_0393</name>
</gene>
<evidence type="ECO:0000256" key="2">
    <source>
        <dbReference type="SAM" id="Phobius"/>
    </source>
</evidence>
<feature type="compositionally biased region" description="Pro residues" evidence="1">
    <location>
        <begin position="19"/>
        <end position="39"/>
    </location>
</feature>
<accession>A0A1H2LKU8</accession>
<protein>
    <recommendedName>
        <fullName evidence="3">DUF4333 domain-containing protein</fullName>
    </recommendedName>
</protein>
<feature type="domain" description="DUF4333" evidence="3">
    <location>
        <begin position="110"/>
        <end position="170"/>
    </location>
</feature>